<sequence length="425" mass="45672">MARQADRQSPDPDRTHQQAAARVPFAPSDSLDIQRTAGNTALIQLLRQAGHAWAQEQHQHSAGCGHQTGERAAVQRSAVHGVLRTSGRPLDDAIRTDMESRLGADFSDVRVHDDSAAKASAAEVGARAYTSGNHVVIGAGGGDKHTLAHELTHIIQQRQGPVAGTDNGAGLKVSDPSDRYEREAEANATRVMSGPAPTVVARALADDRGRRTGSGEVEVQRVIGQNNSTAGVDHAQGEHVFNDVSTLATEFKAACRTNGGALARRLNPTQGDGMNQDDATVTFMRLRVQAAATAANQLTPDLIATLNTRRRHALYGTVPSGNGDDDNAELFGRYKQEILALANSCHPDNIFQENLGLRSVTDLRTALANTIVDRVALTYLRTRHGENSVDAWFTPAMQDMNTAFGHIFTALDNLLQIKNRLINGE</sequence>
<dbReference type="AlphaFoldDB" id="A0A7W7XFA1"/>
<evidence type="ECO:0000313" key="3">
    <source>
        <dbReference type="EMBL" id="MBB4986704.1"/>
    </source>
</evidence>
<dbReference type="Proteomes" id="UP000582643">
    <property type="component" value="Unassembled WGS sequence"/>
</dbReference>
<feature type="region of interest" description="Disordered" evidence="1">
    <location>
        <begin position="1"/>
        <end position="30"/>
    </location>
</feature>
<dbReference type="Pfam" id="PF13699">
    <property type="entry name" value="eCIS_core"/>
    <property type="match status" value="1"/>
</dbReference>
<feature type="domain" description="eCIS core" evidence="2">
    <location>
        <begin position="89"/>
        <end position="160"/>
    </location>
</feature>
<proteinExistence type="predicted"/>
<dbReference type="RefSeq" id="WP_116164968.1">
    <property type="nucleotide sequence ID" value="NZ_JACHJY010000014.1"/>
</dbReference>
<dbReference type="EMBL" id="JACHJY010000014">
    <property type="protein sequence ID" value="MBB4986704.1"/>
    <property type="molecule type" value="Genomic_DNA"/>
</dbReference>
<organism evidence="3 4">
    <name type="scientific">Streptomyces nymphaeiformis</name>
    <dbReference type="NCBI Taxonomy" id="2663842"/>
    <lineage>
        <taxon>Bacteria</taxon>
        <taxon>Bacillati</taxon>
        <taxon>Actinomycetota</taxon>
        <taxon>Actinomycetes</taxon>
        <taxon>Kitasatosporales</taxon>
        <taxon>Streptomycetaceae</taxon>
        <taxon>Streptomyces</taxon>
    </lineage>
</organism>
<reference evidence="3 4" key="1">
    <citation type="submission" date="2020-08" db="EMBL/GenBank/DDBJ databases">
        <title>Genomic Encyclopedia of Type Strains, Phase III (KMG-III): the genomes of soil and plant-associated and newly described type strains.</title>
        <authorList>
            <person name="Whitman W."/>
        </authorList>
    </citation>
    <scope>NUCLEOTIDE SEQUENCE [LARGE SCALE GENOMIC DNA]</scope>
    <source>
        <strain evidence="3 4">SFB5A</strain>
    </source>
</reference>
<comment type="caution">
    <text evidence="3">The sequence shown here is derived from an EMBL/GenBank/DDBJ whole genome shotgun (WGS) entry which is preliminary data.</text>
</comment>
<keyword evidence="4" id="KW-1185">Reference proteome</keyword>
<gene>
    <name evidence="3" type="ORF">GGE06_007675</name>
</gene>
<evidence type="ECO:0000313" key="4">
    <source>
        <dbReference type="Proteomes" id="UP000582643"/>
    </source>
</evidence>
<evidence type="ECO:0000256" key="1">
    <source>
        <dbReference type="SAM" id="MobiDB-lite"/>
    </source>
</evidence>
<protein>
    <recommendedName>
        <fullName evidence="2">eCIS core domain-containing protein</fullName>
    </recommendedName>
</protein>
<evidence type="ECO:0000259" key="2">
    <source>
        <dbReference type="Pfam" id="PF13699"/>
    </source>
</evidence>
<feature type="compositionally biased region" description="Basic and acidic residues" evidence="1">
    <location>
        <begin position="1"/>
        <end position="16"/>
    </location>
</feature>
<dbReference type="InterPro" id="IPR025295">
    <property type="entry name" value="eCIS_core_dom"/>
</dbReference>
<accession>A0A7W7XFA1</accession>
<name>A0A7W7XFA1_9ACTN</name>